<dbReference type="InterPro" id="IPR011060">
    <property type="entry name" value="RibuloseP-bd_barrel"/>
</dbReference>
<dbReference type="Pfam" id="PF00697">
    <property type="entry name" value="PRAI"/>
    <property type="match status" value="1"/>
</dbReference>
<comment type="caution">
    <text evidence="11">The sequence shown here is derived from an EMBL/GenBank/DDBJ whole genome shotgun (WGS) entry which is preliminary data.</text>
</comment>
<feature type="domain" description="N-(5'phosphoribosyl) anthranilate isomerase (PRAI)" evidence="10">
    <location>
        <begin position="6"/>
        <end position="218"/>
    </location>
</feature>
<evidence type="ECO:0000259" key="10">
    <source>
        <dbReference type="Pfam" id="PF00697"/>
    </source>
</evidence>
<dbReference type="Proteomes" id="UP001519272">
    <property type="component" value="Unassembled WGS sequence"/>
</dbReference>
<gene>
    <name evidence="9" type="primary">trpF</name>
    <name evidence="11" type="ORF">J2Z32_004152</name>
</gene>
<evidence type="ECO:0000256" key="1">
    <source>
        <dbReference type="ARBA" id="ARBA00001164"/>
    </source>
</evidence>
<dbReference type="GO" id="GO:0004640">
    <property type="term" value="F:phosphoribosylanthranilate isomerase activity"/>
    <property type="evidence" value="ECO:0007669"/>
    <property type="project" value="UniProtKB-EC"/>
</dbReference>
<sequence length="223" mass="24523">MANTIIKICGLQSVEVLKSIIHLPLNLIGFVFAKSKRQVTAEQAALLLPILKSWQTDIIPQSVGVFVNPTQEELTHILALAPLDIVQLHGDESPAFCRLIKKSFGVKVFKALSIYKDGSARDLSAELSRYEGVIDGLLLDSYDPKYVGGSGHVFPWEAALPYQIWAKEVNIPLFIAGGLTQHNVAQLIEHMQPDGVDVSSGVETNGHKDVAKITEFVERVREL</sequence>
<comment type="catalytic activity">
    <reaction evidence="1 9">
        <text>N-(5-phospho-beta-D-ribosyl)anthranilate = 1-(2-carboxyphenylamino)-1-deoxy-D-ribulose 5-phosphate</text>
        <dbReference type="Rhea" id="RHEA:21540"/>
        <dbReference type="ChEBI" id="CHEBI:18277"/>
        <dbReference type="ChEBI" id="CHEBI:58613"/>
        <dbReference type="EC" id="5.3.1.24"/>
    </reaction>
</comment>
<dbReference type="CDD" id="cd00405">
    <property type="entry name" value="PRAI"/>
    <property type="match status" value="1"/>
</dbReference>
<dbReference type="Gene3D" id="3.20.20.70">
    <property type="entry name" value="Aldolase class I"/>
    <property type="match status" value="1"/>
</dbReference>
<proteinExistence type="inferred from homology"/>
<dbReference type="RefSeq" id="WP_210091056.1">
    <property type="nucleotide sequence ID" value="NZ_JAGGKG010000027.1"/>
</dbReference>
<dbReference type="SUPFAM" id="SSF51366">
    <property type="entry name" value="Ribulose-phoshate binding barrel"/>
    <property type="match status" value="1"/>
</dbReference>
<evidence type="ECO:0000256" key="7">
    <source>
        <dbReference type="ARBA" id="ARBA00023141"/>
    </source>
</evidence>
<keyword evidence="6 9" id="KW-0822">Tryptophan biosynthesis</keyword>
<evidence type="ECO:0000256" key="3">
    <source>
        <dbReference type="ARBA" id="ARBA00012572"/>
    </source>
</evidence>
<evidence type="ECO:0000256" key="8">
    <source>
        <dbReference type="ARBA" id="ARBA00023235"/>
    </source>
</evidence>
<keyword evidence="12" id="KW-1185">Reference proteome</keyword>
<dbReference type="PANTHER" id="PTHR42894:SF1">
    <property type="entry name" value="N-(5'-PHOSPHORIBOSYL)ANTHRANILATE ISOMERASE"/>
    <property type="match status" value="1"/>
</dbReference>
<accession>A0ABS4FY24</accession>
<evidence type="ECO:0000313" key="12">
    <source>
        <dbReference type="Proteomes" id="UP001519272"/>
    </source>
</evidence>
<comment type="similarity">
    <text evidence="9">Belongs to the TrpF family.</text>
</comment>
<keyword evidence="8 9" id="KW-0413">Isomerase</keyword>
<dbReference type="InterPro" id="IPR013785">
    <property type="entry name" value="Aldolase_TIM"/>
</dbReference>
<evidence type="ECO:0000256" key="5">
    <source>
        <dbReference type="ARBA" id="ARBA00022605"/>
    </source>
</evidence>
<dbReference type="InterPro" id="IPR001240">
    <property type="entry name" value="PRAI_dom"/>
</dbReference>
<dbReference type="EMBL" id="JAGGKG010000027">
    <property type="protein sequence ID" value="MBP1907477.1"/>
    <property type="molecule type" value="Genomic_DNA"/>
</dbReference>
<dbReference type="InterPro" id="IPR044643">
    <property type="entry name" value="TrpF_fam"/>
</dbReference>
<keyword evidence="5 9" id="KW-0028">Amino-acid biosynthesis</keyword>
<evidence type="ECO:0000256" key="2">
    <source>
        <dbReference type="ARBA" id="ARBA00004664"/>
    </source>
</evidence>
<protein>
    <recommendedName>
        <fullName evidence="4 9">N-(5'-phosphoribosyl)anthranilate isomerase</fullName>
        <shortName evidence="9">PRAI</shortName>
        <ecNumber evidence="3 9">5.3.1.24</ecNumber>
    </recommendedName>
</protein>
<name>A0ABS4FY24_9BACL</name>
<keyword evidence="7 9" id="KW-0057">Aromatic amino acid biosynthesis</keyword>
<evidence type="ECO:0000256" key="4">
    <source>
        <dbReference type="ARBA" id="ARBA00022272"/>
    </source>
</evidence>
<dbReference type="PANTHER" id="PTHR42894">
    <property type="entry name" value="N-(5'-PHOSPHORIBOSYL)ANTHRANILATE ISOMERASE"/>
    <property type="match status" value="1"/>
</dbReference>
<dbReference type="HAMAP" id="MF_00135">
    <property type="entry name" value="PRAI"/>
    <property type="match status" value="1"/>
</dbReference>
<evidence type="ECO:0000256" key="9">
    <source>
        <dbReference type="HAMAP-Rule" id="MF_00135"/>
    </source>
</evidence>
<evidence type="ECO:0000256" key="6">
    <source>
        <dbReference type="ARBA" id="ARBA00022822"/>
    </source>
</evidence>
<organism evidence="11 12">
    <name type="scientific">Paenibacillus turicensis</name>
    <dbReference type="NCBI Taxonomy" id="160487"/>
    <lineage>
        <taxon>Bacteria</taxon>
        <taxon>Bacillati</taxon>
        <taxon>Bacillota</taxon>
        <taxon>Bacilli</taxon>
        <taxon>Bacillales</taxon>
        <taxon>Paenibacillaceae</taxon>
        <taxon>Paenibacillus</taxon>
    </lineage>
</organism>
<comment type="pathway">
    <text evidence="2 9">Amino-acid biosynthesis; L-tryptophan biosynthesis; L-tryptophan from chorismate: step 3/5.</text>
</comment>
<reference evidence="11 12" key="1">
    <citation type="submission" date="2021-03" db="EMBL/GenBank/DDBJ databases">
        <title>Genomic Encyclopedia of Type Strains, Phase IV (KMG-IV): sequencing the most valuable type-strain genomes for metagenomic binning, comparative biology and taxonomic classification.</title>
        <authorList>
            <person name="Goeker M."/>
        </authorList>
    </citation>
    <scope>NUCLEOTIDE SEQUENCE [LARGE SCALE GENOMIC DNA]</scope>
    <source>
        <strain evidence="11 12">DSM 14349</strain>
    </source>
</reference>
<evidence type="ECO:0000313" key="11">
    <source>
        <dbReference type="EMBL" id="MBP1907477.1"/>
    </source>
</evidence>
<dbReference type="EC" id="5.3.1.24" evidence="3 9"/>